<name>A0AAE1C435_9PEZI</name>
<dbReference type="Pfam" id="PF08729">
    <property type="entry name" value="HUN"/>
    <property type="match status" value="1"/>
</dbReference>
<feature type="compositionally biased region" description="Polar residues" evidence="1">
    <location>
        <begin position="247"/>
        <end position="266"/>
    </location>
</feature>
<dbReference type="EMBL" id="JAUTXT010000007">
    <property type="protein sequence ID" value="KAK3677230.1"/>
    <property type="molecule type" value="Genomic_DNA"/>
</dbReference>
<evidence type="ECO:0000313" key="4">
    <source>
        <dbReference type="Proteomes" id="UP001274830"/>
    </source>
</evidence>
<reference evidence="3" key="1">
    <citation type="submission" date="2023-07" db="EMBL/GenBank/DDBJ databases">
        <title>Black Yeasts Isolated from many extreme environments.</title>
        <authorList>
            <person name="Coleine C."/>
            <person name="Stajich J.E."/>
            <person name="Selbmann L."/>
        </authorList>
    </citation>
    <scope>NUCLEOTIDE SEQUENCE</scope>
    <source>
        <strain evidence="3">CCFEE 5485</strain>
    </source>
</reference>
<dbReference type="RefSeq" id="XP_064697281.1">
    <property type="nucleotide sequence ID" value="XM_064835346.1"/>
</dbReference>
<feature type="compositionally biased region" description="Basic and acidic residues" evidence="1">
    <location>
        <begin position="617"/>
        <end position="635"/>
    </location>
</feature>
<feature type="region of interest" description="Disordered" evidence="1">
    <location>
        <begin position="545"/>
        <end position="672"/>
    </location>
</feature>
<comment type="caution">
    <text evidence="3">The sequence shown here is derived from an EMBL/GenBank/DDBJ whole genome shotgun (WGS) entry which is preliminary data.</text>
</comment>
<feature type="compositionally biased region" description="Low complexity" evidence="1">
    <location>
        <begin position="207"/>
        <end position="217"/>
    </location>
</feature>
<feature type="compositionally biased region" description="Polar residues" evidence="1">
    <location>
        <begin position="64"/>
        <end position="87"/>
    </location>
</feature>
<feature type="compositionally biased region" description="Low complexity" evidence="1">
    <location>
        <begin position="180"/>
        <end position="199"/>
    </location>
</feature>
<evidence type="ECO:0000259" key="2">
    <source>
        <dbReference type="Pfam" id="PF08729"/>
    </source>
</evidence>
<feature type="region of interest" description="Disordered" evidence="1">
    <location>
        <begin position="360"/>
        <end position="380"/>
    </location>
</feature>
<feature type="region of interest" description="Disordered" evidence="1">
    <location>
        <begin position="1"/>
        <end position="334"/>
    </location>
</feature>
<dbReference type="InterPro" id="IPR014840">
    <property type="entry name" value="HRD"/>
</dbReference>
<evidence type="ECO:0000256" key="1">
    <source>
        <dbReference type="SAM" id="MobiDB-lite"/>
    </source>
</evidence>
<evidence type="ECO:0000313" key="3">
    <source>
        <dbReference type="EMBL" id="KAK3677230.1"/>
    </source>
</evidence>
<dbReference type="Proteomes" id="UP001274830">
    <property type="component" value="Unassembled WGS sequence"/>
</dbReference>
<feature type="compositionally biased region" description="Pro residues" evidence="1">
    <location>
        <begin position="298"/>
        <end position="324"/>
    </location>
</feature>
<feature type="compositionally biased region" description="Gly residues" evidence="1">
    <location>
        <begin position="571"/>
        <end position="580"/>
    </location>
</feature>
<organism evidence="3 4">
    <name type="scientific">Recurvomyces mirabilis</name>
    <dbReference type="NCBI Taxonomy" id="574656"/>
    <lineage>
        <taxon>Eukaryota</taxon>
        <taxon>Fungi</taxon>
        <taxon>Dikarya</taxon>
        <taxon>Ascomycota</taxon>
        <taxon>Pezizomycotina</taxon>
        <taxon>Dothideomycetes</taxon>
        <taxon>Dothideomycetidae</taxon>
        <taxon>Mycosphaerellales</taxon>
        <taxon>Teratosphaeriaceae</taxon>
        <taxon>Recurvomyces</taxon>
    </lineage>
</organism>
<gene>
    <name evidence="3" type="primary">HPC2</name>
    <name evidence="3" type="ORF">LTR78_002768</name>
</gene>
<protein>
    <submittedName>
        <fullName evidence="3">HIR complex subunit</fullName>
    </submittedName>
</protein>
<dbReference type="GeneID" id="89959878"/>
<feature type="domain" description="Hpc2-related" evidence="2">
    <location>
        <begin position="507"/>
        <end position="545"/>
    </location>
</feature>
<feature type="compositionally biased region" description="Pro residues" evidence="1">
    <location>
        <begin position="644"/>
        <end position="656"/>
    </location>
</feature>
<sequence>MATAASFQDRMQLDEAASDRSSSSLSPPPTTPQHADTIHVARPQYHLPHVPGEGVANLNAGIPAQTSNAAIHAQNGNVSAQASTTANGAAPEKPRRQRKKKILDFDAQGRPIEPAPKKPRKPRAPKDATTAATTAPRKKQKMEEKPPPPADGPATTRQPTLTDMMHSYHQPAPPITALHQAPYQQQPQPQPQPQHRSSLGPPPPSSTLPSSRPTTSGQNYDPIRGFDPVRAASYEGAHHRPTHPPNGVSSAQASPHVNRASASPSIASLIDPPATITARTSMPAPPPYSPQANMHQPPYLPSQPQSPTPPKPAPVAYPHPPMPKSPVQAASLPPPISAMDGAMDVDLTCDAPKALLDAKTISKSSSTGPTPKPKATSPPLKVAGSGLLSANDLLGGGSSSDTNERLGVNIDIHIPLNPAGGNTINIAHEIMKKYGRDAINPRAAAHREQLQRIRAAASKLEGGASADDMSLDLSEAGDDDSNAEMGGMDDDKSGTGADGKAQVRKRRKKVEEYDKEDEFIDDTELAWQEQAAVAKDGFFVYSGPLVPPGEVANVESTTTSGRGGRGRGRGGGRGSRGGTTAGATHASLAEKSKDASAPTRARGRGRGTGAPRKPRITKADRERMETEKTERERAGQVHNGGPTGVPPALAPPPPQQALPSYSGPIGGGPVGV</sequence>
<accession>A0AAE1C435</accession>
<proteinExistence type="predicted"/>
<feature type="region of interest" description="Disordered" evidence="1">
    <location>
        <begin position="460"/>
        <end position="515"/>
    </location>
</feature>
<keyword evidence="4" id="KW-1185">Reference proteome</keyword>
<dbReference type="AlphaFoldDB" id="A0AAE1C435"/>